<evidence type="ECO:0000313" key="2">
    <source>
        <dbReference type="EMBL" id="KKR69715.1"/>
    </source>
</evidence>
<evidence type="ECO:0000313" key="3">
    <source>
        <dbReference type="Proteomes" id="UP000034452"/>
    </source>
</evidence>
<proteinExistence type="predicted"/>
<reference evidence="2 3" key="1">
    <citation type="journal article" date="2015" name="Nature">
        <title>rRNA introns, odd ribosomes, and small enigmatic genomes across a large radiation of phyla.</title>
        <authorList>
            <person name="Brown C.T."/>
            <person name="Hug L.A."/>
            <person name="Thomas B.C."/>
            <person name="Sharon I."/>
            <person name="Castelle C.J."/>
            <person name="Singh A."/>
            <person name="Wilkins M.J."/>
            <person name="Williams K.H."/>
            <person name="Banfield J.F."/>
        </authorList>
    </citation>
    <scope>NUCLEOTIDE SEQUENCE [LARGE SCALE GENOMIC DNA]</scope>
</reference>
<comment type="caution">
    <text evidence="2">The sequence shown here is derived from an EMBL/GenBank/DDBJ whole genome shotgun (WGS) entry which is preliminary data.</text>
</comment>
<evidence type="ECO:0000256" key="1">
    <source>
        <dbReference type="SAM" id="Phobius"/>
    </source>
</evidence>
<sequence length="54" mass="6563">MFRVIPVDTLIRIFQDNIFLLFYFYFILCYIHSEYLTGQVLSGMNPERNRGRIK</sequence>
<dbReference type="Proteomes" id="UP000034452">
    <property type="component" value="Unassembled WGS sequence"/>
</dbReference>
<keyword evidence="1" id="KW-0812">Transmembrane</keyword>
<dbReference type="EMBL" id="LBZL01000023">
    <property type="protein sequence ID" value="KKR69715.1"/>
    <property type="molecule type" value="Genomic_DNA"/>
</dbReference>
<dbReference type="AlphaFoldDB" id="A0A0G0VCC9"/>
<keyword evidence="1" id="KW-0472">Membrane</keyword>
<organism evidence="2 3">
    <name type="scientific">Candidatus Nomurabacteria bacterium GW2011_GWB1_40_7</name>
    <dbReference type="NCBI Taxonomy" id="1618744"/>
    <lineage>
        <taxon>Bacteria</taxon>
        <taxon>Candidatus Nomuraibacteriota</taxon>
    </lineage>
</organism>
<accession>A0A0G0VCC9</accession>
<protein>
    <submittedName>
        <fullName evidence="2">Uncharacterized protein</fullName>
    </submittedName>
</protein>
<gene>
    <name evidence="2" type="ORF">UU13_C0023G0003</name>
</gene>
<name>A0A0G0VCC9_9BACT</name>
<feature type="transmembrane region" description="Helical" evidence="1">
    <location>
        <begin position="20"/>
        <end position="44"/>
    </location>
</feature>
<keyword evidence="1" id="KW-1133">Transmembrane helix</keyword>